<dbReference type="Proteomes" id="UP001161247">
    <property type="component" value="Chromosome 1"/>
</dbReference>
<dbReference type="EMBL" id="OX459118">
    <property type="protein sequence ID" value="CAI9092398.1"/>
    <property type="molecule type" value="Genomic_DNA"/>
</dbReference>
<dbReference type="AlphaFoldDB" id="A0AAV1CCX3"/>
<evidence type="ECO:0000313" key="1">
    <source>
        <dbReference type="EMBL" id="CAI9092398.1"/>
    </source>
</evidence>
<sequence length="98" mass="11151">MTQFWVEGLQKELNEGWLNILTFSYGRLVLLKLWLGRRILRLSTGKKEASMAIVLCTSKDTVKKRAKKFKKPGTDCKISIKACSVKLRAASMRIDDCS</sequence>
<evidence type="ECO:0000313" key="2">
    <source>
        <dbReference type="Proteomes" id="UP001161247"/>
    </source>
</evidence>
<accession>A0AAV1CCX3</accession>
<name>A0AAV1CCX3_OLDCO</name>
<reference evidence="1" key="1">
    <citation type="submission" date="2023-03" db="EMBL/GenBank/DDBJ databases">
        <authorList>
            <person name="Julca I."/>
        </authorList>
    </citation>
    <scope>NUCLEOTIDE SEQUENCE</scope>
</reference>
<gene>
    <name evidence="1" type="ORF">OLC1_LOCUS4077</name>
</gene>
<proteinExistence type="predicted"/>
<keyword evidence="2" id="KW-1185">Reference proteome</keyword>
<organism evidence="1 2">
    <name type="scientific">Oldenlandia corymbosa var. corymbosa</name>
    <dbReference type="NCBI Taxonomy" id="529605"/>
    <lineage>
        <taxon>Eukaryota</taxon>
        <taxon>Viridiplantae</taxon>
        <taxon>Streptophyta</taxon>
        <taxon>Embryophyta</taxon>
        <taxon>Tracheophyta</taxon>
        <taxon>Spermatophyta</taxon>
        <taxon>Magnoliopsida</taxon>
        <taxon>eudicotyledons</taxon>
        <taxon>Gunneridae</taxon>
        <taxon>Pentapetalae</taxon>
        <taxon>asterids</taxon>
        <taxon>lamiids</taxon>
        <taxon>Gentianales</taxon>
        <taxon>Rubiaceae</taxon>
        <taxon>Rubioideae</taxon>
        <taxon>Spermacoceae</taxon>
        <taxon>Hedyotis-Oldenlandia complex</taxon>
        <taxon>Oldenlandia</taxon>
    </lineage>
</organism>
<protein>
    <submittedName>
        <fullName evidence="1">OLC1v1027627C1</fullName>
    </submittedName>
</protein>